<evidence type="ECO:0000313" key="2">
    <source>
        <dbReference type="EMBL" id="PLT73270.1"/>
    </source>
</evidence>
<dbReference type="PANTHER" id="PTHR37836:SF3">
    <property type="entry name" value="ENDOGLUCANASE"/>
    <property type="match status" value="1"/>
</dbReference>
<dbReference type="InterPro" id="IPR025277">
    <property type="entry name" value="Apiosidase-like_cat_dom"/>
</dbReference>
<proteinExistence type="predicted"/>
<organism evidence="2 3">
    <name type="scientific">Mediterraneibacter gnavus</name>
    <name type="common">Ruminococcus gnavus</name>
    <dbReference type="NCBI Taxonomy" id="33038"/>
    <lineage>
        <taxon>Bacteria</taxon>
        <taxon>Bacillati</taxon>
        <taxon>Bacillota</taxon>
        <taxon>Clostridia</taxon>
        <taxon>Lachnospirales</taxon>
        <taxon>Lachnospiraceae</taxon>
        <taxon>Mediterraneibacter</taxon>
    </lineage>
</organism>
<name>A0A2N5PDQ1_MEDGN</name>
<dbReference type="PANTHER" id="PTHR37836">
    <property type="entry name" value="LMO1036 PROTEIN"/>
    <property type="match status" value="1"/>
</dbReference>
<dbReference type="InterPro" id="IPR017853">
    <property type="entry name" value="GH"/>
</dbReference>
<gene>
    <name evidence="2" type="ORF">CDL26_06445</name>
</gene>
<dbReference type="Pfam" id="PF13204">
    <property type="entry name" value="Apiosidase"/>
    <property type="match status" value="1"/>
</dbReference>
<comment type="caution">
    <text evidence="2">The sequence shown here is derived from an EMBL/GenBank/DDBJ whole genome shotgun (WGS) entry which is preliminary data.</text>
</comment>
<accession>A0A2N5PDQ1</accession>
<evidence type="ECO:0000313" key="3">
    <source>
        <dbReference type="Proteomes" id="UP000234891"/>
    </source>
</evidence>
<dbReference type="Gene3D" id="3.20.20.80">
    <property type="entry name" value="Glycosidases"/>
    <property type="match status" value="1"/>
</dbReference>
<feature type="domain" description="Apiosidase-like catalytic" evidence="1">
    <location>
        <begin position="14"/>
        <end position="336"/>
    </location>
</feature>
<dbReference type="EMBL" id="NIHS01000008">
    <property type="protein sequence ID" value="PLT73270.1"/>
    <property type="molecule type" value="Genomic_DNA"/>
</dbReference>
<dbReference type="SUPFAM" id="SSF51445">
    <property type="entry name" value="(Trans)glycosidases"/>
    <property type="match status" value="1"/>
</dbReference>
<reference evidence="2 3" key="1">
    <citation type="journal article" date="2017" name="Genome Med.">
        <title>A novel Ruminococcus gnavus clade enriched in inflammatory bowel disease patients.</title>
        <authorList>
            <person name="Hall A.B."/>
            <person name="Yassour M."/>
            <person name="Sauk J."/>
            <person name="Garner A."/>
            <person name="Jiang X."/>
            <person name="Arthur T."/>
            <person name="Lagoudas G.K."/>
            <person name="Vatanen T."/>
            <person name="Fornelos N."/>
            <person name="Wilson R."/>
            <person name="Bertha M."/>
            <person name="Cohen M."/>
            <person name="Garber J."/>
            <person name="Khalili H."/>
            <person name="Gevers D."/>
            <person name="Ananthakrishnan A.N."/>
            <person name="Kugathasan S."/>
            <person name="Lander E.S."/>
            <person name="Blainey P."/>
            <person name="Vlamakis H."/>
            <person name="Xavier R.J."/>
            <person name="Huttenhower C."/>
        </authorList>
    </citation>
    <scope>NUCLEOTIDE SEQUENCE [LARGE SCALE GENOMIC DNA]</scope>
    <source>
        <strain evidence="2 3">RJX1124</strain>
    </source>
</reference>
<dbReference type="AlphaFoldDB" id="A0A2N5PDQ1"/>
<dbReference type="RefSeq" id="WP_101870457.1">
    <property type="nucleotide sequence ID" value="NZ_JAQMLL010000001.1"/>
</dbReference>
<protein>
    <recommendedName>
        <fullName evidence="1">Apiosidase-like catalytic domain-containing protein</fullName>
    </recommendedName>
</protein>
<sequence>MSRVTVSEDKSTFCRDKKPFFYLADTIWSAFTNITEDEWIYYLKRRKEQGFNVLQINTMPQWDRCISDIGLYPFATADGHRFDFTKWNEAYYEHAVRMCELAEEEGFQLALVVLWLNYVPGTWGSKVTDCNVMPKEFVKTYTEKIVHVFDRFEPIYIVSGDTDFDTPEAVSYYRDALDVLCEKSPHTLKTMHIKRGYDFLPEEFLEKLDFYMFQSGHNREGQDMAYVLPENFRKKYPKKPLINAEPCYEQMGFSRKIYGRFQAEDTRKAAWSSILSGACAGVTYGAHGIWNWQKLNKPANPILGEGFDAPFPWNEALQFPGAWDYGMIRQLLDELHTGELIPAQEVLENETTQIRMAQTTDGRYLLYLPHSTKVVLKRELNGCSIRAVDLASGHRAYVSAVCREGKTEIAMHPFYYDALLVVEADKTKTNVEKGRD</sequence>
<evidence type="ECO:0000259" key="1">
    <source>
        <dbReference type="Pfam" id="PF13204"/>
    </source>
</evidence>
<dbReference type="Proteomes" id="UP000234891">
    <property type="component" value="Unassembled WGS sequence"/>
</dbReference>